<dbReference type="Proteomes" id="UP000503096">
    <property type="component" value="Chromosome"/>
</dbReference>
<dbReference type="EMBL" id="CP053073">
    <property type="protein sequence ID" value="QJR13509.1"/>
    <property type="molecule type" value="Genomic_DNA"/>
</dbReference>
<evidence type="ECO:0000313" key="1">
    <source>
        <dbReference type="EMBL" id="QJR13509.1"/>
    </source>
</evidence>
<sequence length="86" mass="9514">MKHKQVSVVDARITQCVERLEYSLVCGVPLEEADVLLGRSKGEQTLNSWATVRERIIGFAIGGRDHATQAIDFKLAVDDMAPQVCE</sequence>
<accession>A0A6M4H1W6</accession>
<organism evidence="1 2">
    <name type="scientific">Usitatibacter palustris</name>
    <dbReference type="NCBI Taxonomy" id="2732487"/>
    <lineage>
        <taxon>Bacteria</taxon>
        <taxon>Pseudomonadati</taxon>
        <taxon>Pseudomonadota</taxon>
        <taxon>Betaproteobacteria</taxon>
        <taxon>Nitrosomonadales</taxon>
        <taxon>Usitatibacteraceae</taxon>
        <taxon>Usitatibacter</taxon>
    </lineage>
</organism>
<proteinExistence type="predicted"/>
<protein>
    <submittedName>
        <fullName evidence="1">Uncharacterized protein</fullName>
    </submittedName>
</protein>
<dbReference type="InParanoid" id="A0A6M4H1W6"/>
<dbReference type="KEGG" id="upl:DSM104440_00293"/>
<name>A0A6M4H1W6_9PROT</name>
<reference evidence="1 2" key="1">
    <citation type="submission" date="2020-04" db="EMBL/GenBank/DDBJ databases">
        <title>Usitatibacter rugosus gen. nov., sp. nov. and Usitatibacter palustris sp. nov., novel members of Usitatibacteraceae fam. nov. within the order Nitrosomonadales isolated from soil.</title>
        <authorList>
            <person name="Huber K.J."/>
            <person name="Neumann-Schaal M."/>
            <person name="Geppert A."/>
            <person name="Luckner M."/>
            <person name="Wanner G."/>
            <person name="Overmann J."/>
        </authorList>
    </citation>
    <scope>NUCLEOTIDE SEQUENCE [LARGE SCALE GENOMIC DNA]</scope>
    <source>
        <strain evidence="1 2">Swamp67</strain>
    </source>
</reference>
<dbReference type="AlphaFoldDB" id="A0A6M4H1W6"/>
<evidence type="ECO:0000313" key="2">
    <source>
        <dbReference type="Proteomes" id="UP000503096"/>
    </source>
</evidence>
<keyword evidence="2" id="KW-1185">Reference proteome</keyword>
<dbReference type="RefSeq" id="WP_171160138.1">
    <property type="nucleotide sequence ID" value="NZ_CP053073.1"/>
</dbReference>
<gene>
    <name evidence="1" type="ORF">DSM104440_00293</name>
</gene>